<dbReference type="SUPFAM" id="SSF51338">
    <property type="entry name" value="Composite domain of metallo-dependent hydrolases"/>
    <property type="match status" value="1"/>
</dbReference>
<dbReference type="EMBL" id="REGA01000003">
    <property type="protein sequence ID" value="RQG96518.1"/>
    <property type="molecule type" value="Genomic_DNA"/>
</dbReference>
<protein>
    <submittedName>
        <fullName evidence="6">Allantoinase</fullName>
    </submittedName>
</protein>
<name>A0A3N6LZZ1_NATCH</name>
<gene>
    <name evidence="6" type="ORF">EA473_05230</name>
</gene>
<accession>A0A3N6LZZ1</accession>
<dbReference type="Proteomes" id="UP000282323">
    <property type="component" value="Unassembled WGS sequence"/>
</dbReference>
<organism evidence="6 7">
    <name type="scientific">Natrarchaeobius chitinivorans</name>
    <dbReference type="NCBI Taxonomy" id="1679083"/>
    <lineage>
        <taxon>Archaea</taxon>
        <taxon>Methanobacteriati</taxon>
        <taxon>Methanobacteriota</taxon>
        <taxon>Stenosarchaea group</taxon>
        <taxon>Halobacteria</taxon>
        <taxon>Halobacteriales</taxon>
        <taxon>Natrialbaceae</taxon>
        <taxon>Natrarchaeobius</taxon>
    </lineage>
</organism>
<dbReference type="GO" id="GO:0006221">
    <property type="term" value="P:pyrimidine nucleotide biosynthetic process"/>
    <property type="evidence" value="ECO:0007669"/>
    <property type="project" value="UniProtKB-KW"/>
</dbReference>
<dbReference type="OrthoDB" id="8791at2157"/>
<dbReference type="PANTHER" id="PTHR11647:SF1">
    <property type="entry name" value="COLLAPSIN RESPONSE MEDIATOR PROTEIN"/>
    <property type="match status" value="1"/>
</dbReference>
<evidence type="ECO:0000256" key="3">
    <source>
        <dbReference type="ARBA" id="ARBA00022801"/>
    </source>
</evidence>
<dbReference type="InterPro" id="IPR050378">
    <property type="entry name" value="Metallo-dep_Hydrolases_sf"/>
</dbReference>
<dbReference type="PANTHER" id="PTHR11647">
    <property type="entry name" value="HYDRANTOINASE/DIHYDROPYRIMIDINASE FAMILY MEMBER"/>
    <property type="match status" value="1"/>
</dbReference>
<proteinExistence type="inferred from homology"/>
<comment type="cofactor">
    <cofactor evidence="1">
        <name>Zn(2+)</name>
        <dbReference type="ChEBI" id="CHEBI:29105"/>
    </cofactor>
</comment>
<reference evidence="6 7" key="1">
    <citation type="submission" date="2018-10" db="EMBL/GenBank/DDBJ databases">
        <title>Natrarchaeobius chitinivorans gen. nov., sp. nov., and Natrarchaeobius haloalkaliphilus sp. nov., alkaliphilic, chitin-utilizing haloarchaea from hypersaline alkaline lakes.</title>
        <authorList>
            <person name="Sorokin D.Y."/>
            <person name="Elcheninov A.G."/>
            <person name="Kostrikina N.A."/>
            <person name="Bale N.J."/>
            <person name="Sinninghe Damste J.S."/>
            <person name="Khijniak T.V."/>
            <person name="Kublanov I.V."/>
            <person name="Toshchakov S.V."/>
        </authorList>
    </citation>
    <scope>NUCLEOTIDE SEQUENCE [LARGE SCALE GENOMIC DNA]</scope>
    <source>
        <strain evidence="6 7">AArcht4T</strain>
    </source>
</reference>
<dbReference type="Pfam" id="PF01979">
    <property type="entry name" value="Amidohydro_1"/>
    <property type="match status" value="1"/>
</dbReference>
<dbReference type="InterPro" id="IPR011059">
    <property type="entry name" value="Metal-dep_hydrolase_composite"/>
</dbReference>
<dbReference type="InterPro" id="IPR006680">
    <property type="entry name" value="Amidohydro-rel"/>
</dbReference>
<evidence type="ECO:0000256" key="2">
    <source>
        <dbReference type="ARBA" id="ARBA00008829"/>
    </source>
</evidence>
<evidence type="ECO:0000259" key="5">
    <source>
        <dbReference type="Pfam" id="PF01979"/>
    </source>
</evidence>
<keyword evidence="7" id="KW-1185">Reference proteome</keyword>
<keyword evidence="3" id="KW-0378">Hydrolase</keyword>
<comment type="similarity">
    <text evidence="2">Belongs to the metallo-dependent hydrolases superfamily. Hydantoinase/dihydropyrimidinase family.</text>
</comment>
<dbReference type="GO" id="GO:0005829">
    <property type="term" value="C:cytosol"/>
    <property type="evidence" value="ECO:0007669"/>
    <property type="project" value="TreeGrafter"/>
</dbReference>
<dbReference type="GO" id="GO:0016812">
    <property type="term" value="F:hydrolase activity, acting on carbon-nitrogen (but not peptide) bonds, in cyclic amides"/>
    <property type="evidence" value="ECO:0007669"/>
    <property type="project" value="TreeGrafter"/>
</dbReference>
<evidence type="ECO:0000256" key="1">
    <source>
        <dbReference type="ARBA" id="ARBA00001947"/>
    </source>
</evidence>
<dbReference type="SUPFAM" id="SSF51556">
    <property type="entry name" value="Metallo-dependent hydrolases"/>
    <property type="match status" value="1"/>
</dbReference>
<evidence type="ECO:0000256" key="4">
    <source>
        <dbReference type="ARBA" id="ARBA00022975"/>
    </source>
</evidence>
<dbReference type="Gene3D" id="3.20.20.140">
    <property type="entry name" value="Metal-dependent hydrolases"/>
    <property type="match status" value="1"/>
</dbReference>
<sequence>MPVDTVIKNGTLVTADSILETGIAIDGEKIVAVGDESTLPNSSQTIDASGYLVLPGIVDPHVHFDGTNPFIDDPLETYDTGSAAAALGGVTTIIDFAWQGAEKGADDPETGTLLDGIEYQKSTAGESLIDYGLHGTIIREDPDLFEELSEVIDEGVTSFKMFSVYDWGVSNGFMGRVFDHLSNLDAVAVLHTEDESVCEEQTKILKEQDRGDPTDYPDSRPDYAEAMAADDALRMAMEANCKYYGIHTSCQKAGEVIKRYRGEYGSELVRGETCTHYAALDDSVFSEIGTLAQLSPPIRSPSDVESMFEYLSEGTLDVVSTDHVAYTRDRKSVENWWDCPYGANSLQRSLPVFYDEAVNRRNYSPSFVVKVMSTQPAQIFGFSNKGTLEPGTDADLVFFDPSKRHTITSEDNASKSDYSIYDGRTIQGSVTHTMVRGEFVVRDEHVVGSPGHGKYVAREVPDWQN</sequence>
<dbReference type="Gene3D" id="2.30.40.10">
    <property type="entry name" value="Urease, subunit C, domain 1"/>
    <property type="match status" value="1"/>
</dbReference>
<dbReference type="InterPro" id="IPR032466">
    <property type="entry name" value="Metal_Hydrolase"/>
</dbReference>
<dbReference type="FunFam" id="3.20.20.140:FF:000174">
    <property type="entry name" value="Dihydropyrimidinase-related protein 2"/>
    <property type="match status" value="1"/>
</dbReference>
<comment type="caution">
    <text evidence="6">The sequence shown here is derived from an EMBL/GenBank/DDBJ whole genome shotgun (WGS) entry which is preliminary data.</text>
</comment>
<evidence type="ECO:0000313" key="7">
    <source>
        <dbReference type="Proteomes" id="UP000282323"/>
    </source>
</evidence>
<feature type="domain" description="Amidohydrolase-related" evidence="5">
    <location>
        <begin position="52"/>
        <end position="440"/>
    </location>
</feature>
<dbReference type="RefSeq" id="WP_124194592.1">
    <property type="nucleotide sequence ID" value="NZ_REGA01000003.1"/>
</dbReference>
<keyword evidence="4" id="KW-0665">Pyrimidine biosynthesis</keyword>
<evidence type="ECO:0000313" key="6">
    <source>
        <dbReference type="EMBL" id="RQG96518.1"/>
    </source>
</evidence>
<dbReference type="AlphaFoldDB" id="A0A3N6LZZ1"/>